<evidence type="ECO:0000313" key="2">
    <source>
        <dbReference type="EMBL" id="KAL0992443.1"/>
    </source>
</evidence>
<dbReference type="EMBL" id="JAGEUA010000003">
    <property type="protein sequence ID" value="KAL0992443.1"/>
    <property type="molecule type" value="Genomic_DNA"/>
</dbReference>
<proteinExistence type="predicted"/>
<accession>A0ABD0WZB2</accession>
<reference evidence="2 3" key="1">
    <citation type="submission" date="2024-06" db="EMBL/GenBank/DDBJ databases">
        <authorList>
            <person name="Pan Q."/>
            <person name="Wen M."/>
            <person name="Jouanno E."/>
            <person name="Zahm M."/>
            <person name="Klopp C."/>
            <person name="Cabau C."/>
            <person name="Louis A."/>
            <person name="Berthelot C."/>
            <person name="Parey E."/>
            <person name="Roest Crollius H."/>
            <person name="Montfort J."/>
            <person name="Robinson-Rechavi M."/>
            <person name="Bouchez O."/>
            <person name="Lampietro C."/>
            <person name="Lopez Roques C."/>
            <person name="Donnadieu C."/>
            <person name="Postlethwait J."/>
            <person name="Bobe J."/>
            <person name="Verreycken H."/>
            <person name="Guiguen Y."/>
        </authorList>
    </citation>
    <scope>NUCLEOTIDE SEQUENCE [LARGE SCALE GENOMIC DNA]</scope>
    <source>
        <strain evidence="2">Up_M1</strain>
        <tissue evidence="2">Testis</tissue>
    </source>
</reference>
<organism evidence="2 3">
    <name type="scientific">Umbra pygmaea</name>
    <name type="common">Eastern mudminnow</name>
    <dbReference type="NCBI Taxonomy" id="75934"/>
    <lineage>
        <taxon>Eukaryota</taxon>
        <taxon>Metazoa</taxon>
        <taxon>Chordata</taxon>
        <taxon>Craniata</taxon>
        <taxon>Vertebrata</taxon>
        <taxon>Euteleostomi</taxon>
        <taxon>Actinopterygii</taxon>
        <taxon>Neopterygii</taxon>
        <taxon>Teleostei</taxon>
        <taxon>Protacanthopterygii</taxon>
        <taxon>Esociformes</taxon>
        <taxon>Umbridae</taxon>
        <taxon>Umbra</taxon>
    </lineage>
</organism>
<dbReference type="AlphaFoldDB" id="A0ABD0WZB2"/>
<evidence type="ECO:0000313" key="3">
    <source>
        <dbReference type="Proteomes" id="UP001557470"/>
    </source>
</evidence>
<dbReference type="Proteomes" id="UP001557470">
    <property type="component" value="Unassembled WGS sequence"/>
</dbReference>
<keyword evidence="3" id="KW-1185">Reference proteome</keyword>
<sequence>MQRMGQLLLLLPPCYHQVIPMVRMIQHNIALKLTGTTNPTAAGLGAKLLRVLKARQCPETIHLIQAATILDPRFKTVAFSNQDKANDAVRYVTAECAKLIKTPTTASTPPTPHLAPDVRQKMDQRHQRETRGALVMMTTCGYYWTTESVTPGEYRVLVPMLWLKFNGT</sequence>
<gene>
    <name evidence="2" type="ORF">UPYG_G00093370</name>
</gene>
<protein>
    <submittedName>
        <fullName evidence="2">Uncharacterized protein</fullName>
    </submittedName>
</protein>
<name>A0ABD0WZB2_UMBPY</name>
<comment type="caution">
    <text evidence="2">The sequence shown here is derived from an EMBL/GenBank/DDBJ whole genome shotgun (WGS) entry which is preliminary data.</text>
</comment>
<feature type="region of interest" description="Disordered" evidence="1">
    <location>
        <begin position="103"/>
        <end position="122"/>
    </location>
</feature>
<evidence type="ECO:0000256" key="1">
    <source>
        <dbReference type="SAM" id="MobiDB-lite"/>
    </source>
</evidence>